<name>S5Y2H0_PARAH</name>
<dbReference type="SUPFAM" id="SSF69047">
    <property type="entry name" value="Hypothetical protein YjbJ"/>
    <property type="match status" value="1"/>
</dbReference>
<reference evidence="2 3" key="1">
    <citation type="journal article" date="2014" name="BMC Genomics">
        <title>Architecture and functions of a multipartite genome of the methylotrophic bacterium Paracoccus aminophilus JCM 7686, containing primary and secondary chromids.</title>
        <authorList>
            <person name="Dziewit L."/>
            <person name="Czarnecki J."/>
            <person name="Wibberg D."/>
            <person name="Radlinska M."/>
            <person name="Mrozek P."/>
            <person name="Szymczak M."/>
            <person name="Schluter A."/>
            <person name="Puhler A."/>
            <person name="Bartosik D."/>
        </authorList>
    </citation>
    <scope>NUCLEOTIDE SEQUENCE [LARGE SCALE GENOMIC DNA]</scope>
    <source>
        <strain evidence="2">JCM 7686</strain>
    </source>
</reference>
<dbReference type="PATRIC" id="fig|1367847.3.peg.2898"/>
<dbReference type="HOGENOM" id="CLU_2234455_0_0_5"/>
<dbReference type="InterPro" id="IPR036629">
    <property type="entry name" value="YjbJ_sf"/>
</dbReference>
<feature type="region of interest" description="Disordered" evidence="1">
    <location>
        <begin position="82"/>
        <end position="117"/>
    </location>
</feature>
<organism evidence="2 3">
    <name type="scientific">Paracoccus aminophilus JCM 7686</name>
    <dbReference type="NCBI Taxonomy" id="1367847"/>
    <lineage>
        <taxon>Bacteria</taxon>
        <taxon>Pseudomonadati</taxon>
        <taxon>Pseudomonadota</taxon>
        <taxon>Alphaproteobacteria</taxon>
        <taxon>Rhodobacterales</taxon>
        <taxon>Paracoccaceae</taxon>
        <taxon>Paracoccus</taxon>
    </lineage>
</organism>
<protein>
    <submittedName>
        <fullName evidence="2">Uncharacterized protein</fullName>
    </submittedName>
</protein>
<evidence type="ECO:0000313" key="3">
    <source>
        <dbReference type="Proteomes" id="UP000015480"/>
    </source>
</evidence>
<dbReference type="OrthoDB" id="7651547at2"/>
<sequence>MKWQQVQDNWAAFFEAIAEKWPEADESDLEEIDGDQRDFIKYIAEVTGQEVAEARDEIREWLSGEIPSDVVMDPSHDNRSMVLSSKYIGEGEDTYDDDRHFGDDGEYPDDGDLTPTG</sequence>
<evidence type="ECO:0000256" key="1">
    <source>
        <dbReference type="SAM" id="MobiDB-lite"/>
    </source>
</evidence>
<dbReference type="EMBL" id="CP006650">
    <property type="protein sequence ID" value="AGT09945.1"/>
    <property type="molecule type" value="Genomic_DNA"/>
</dbReference>
<dbReference type="Proteomes" id="UP000015480">
    <property type="component" value="Chromosome"/>
</dbReference>
<dbReference type="STRING" id="1367847.JCM7686_2889"/>
<evidence type="ECO:0000313" key="2">
    <source>
        <dbReference type="EMBL" id="AGT09945.1"/>
    </source>
</evidence>
<gene>
    <name evidence="2" type="ORF">JCM7686_2889</name>
</gene>
<feature type="compositionally biased region" description="Acidic residues" evidence="1">
    <location>
        <begin position="104"/>
        <end position="117"/>
    </location>
</feature>
<dbReference type="RefSeq" id="WP_020951583.1">
    <property type="nucleotide sequence ID" value="NC_022041.1"/>
</dbReference>
<dbReference type="Gene3D" id="1.10.1470.10">
    <property type="entry name" value="YjbJ"/>
    <property type="match status" value="1"/>
</dbReference>
<dbReference type="KEGG" id="pami:JCM7686_2889"/>
<accession>S5Y2H0</accession>
<dbReference type="AlphaFoldDB" id="S5Y2H0"/>
<dbReference type="eggNOG" id="ENOG5032ZKE">
    <property type="taxonomic scope" value="Bacteria"/>
</dbReference>
<proteinExistence type="predicted"/>
<keyword evidence="3" id="KW-1185">Reference proteome</keyword>